<keyword evidence="6 10" id="KW-0472">Membrane</keyword>
<dbReference type="GO" id="GO:0015562">
    <property type="term" value="F:efflux transmembrane transporter activity"/>
    <property type="evidence" value="ECO:0007669"/>
    <property type="project" value="InterPro"/>
</dbReference>
<dbReference type="PANTHER" id="PTHR30203:SF20">
    <property type="entry name" value="MULTIDRUG RESISTANCE OUTER MEMBRANE PROTEIN MDTP-RELATED"/>
    <property type="match status" value="1"/>
</dbReference>
<dbReference type="RefSeq" id="WP_050992960.1">
    <property type="nucleotide sequence ID" value="NZ_AJYS02000094.1"/>
</dbReference>
<proteinExistence type="inferred from homology"/>
<gene>
    <name evidence="11" type="ORF">A1QS_15155</name>
</gene>
<evidence type="ECO:0000256" key="6">
    <source>
        <dbReference type="ARBA" id="ARBA00023136"/>
    </source>
</evidence>
<evidence type="ECO:0000256" key="7">
    <source>
        <dbReference type="ARBA" id="ARBA00023139"/>
    </source>
</evidence>
<keyword evidence="5" id="KW-0732">Signal</keyword>
<comment type="caution">
    <text evidence="11">The sequence shown here is derived from an EMBL/GenBank/DDBJ whole genome shotgun (WGS) entry which is preliminary data.</text>
</comment>
<keyword evidence="12" id="KW-1185">Reference proteome</keyword>
<dbReference type="InterPro" id="IPR010131">
    <property type="entry name" value="MdtP/NodT-like"/>
</dbReference>
<keyword evidence="3 10" id="KW-1134">Transmembrane beta strand</keyword>
<dbReference type="GO" id="GO:0009279">
    <property type="term" value="C:cell outer membrane"/>
    <property type="evidence" value="ECO:0007669"/>
    <property type="project" value="UniProtKB-SubCell"/>
</dbReference>
<evidence type="ECO:0000256" key="4">
    <source>
        <dbReference type="ARBA" id="ARBA00022692"/>
    </source>
</evidence>
<organism evidence="11 12">
    <name type="scientific">Vibrio ordalii FS-238</name>
    <dbReference type="NCBI Taxonomy" id="617133"/>
    <lineage>
        <taxon>Bacteria</taxon>
        <taxon>Pseudomonadati</taxon>
        <taxon>Pseudomonadota</taxon>
        <taxon>Gammaproteobacteria</taxon>
        <taxon>Vibrionales</taxon>
        <taxon>Vibrionaceae</taxon>
        <taxon>Vibrio</taxon>
    </lineage>
</organism>
<dbReference type="InterPro" id="IPR003423">
    <property type="entry name" value="OMP_efflux"/>
</dbReference>
<evidence type="ECO:0000256" key="8">
    <source>
        <dbReference type="ARBA" id="ARBA00023288"/>
    </source>
</evidence>
<dbReference type="Gene3D" id="2.20.200.10">
    <property type="entry name" value="Outer membrane efflux proteins (OEP)"/>
    <property type="match status" value="1"/>
</dbReference>
<dbReference type="Proteomes" id="UP000094808">
    <property type="component" value="Unassembled WGS sequence"/>
</dbReference>
<evidence type="ECO:0000256" key="3">
    <source>
        <dbReference type="ARBA" id="ARBA00022452"/>
    </source>
</evidence>
<dbReference type="SUPFAM" id="SSF56954">
    <property type="entry name" value="Outer membrane efflux proteins (OEP)"/>
    <property type="match status" value="1"/>
</dbReference>
<comment type="subcellular location">
    <subcellularLocation>
        <location evidence="10">Cell outer membrane</location>
        <topology evidence="10">Lipid-anchor</topology>
    </subcellularLocation>
    <subcellularLocation>
        <location evidence="1">Membrane</location>
    </subcellularLocation>
</comment>
<dbReference type="NCBIfam" id="TIGR01845">
    <property type="entry name" value="outer_NodT"/>
    <property type="match status" value="1"/>
</dbReference>
<comment type="similarity">
    <text evidence="2 10">Belongs to the outer membrane factor (OMF) (TC 1.B.17) family.</text>
</comment>
<evidence type="ECO:0000313" key="11">
    <source>
        <dbReference type="EMBL" id="OEE39179.1"/>
    </source>
</evidence>
<name>A0A853R2E1_9VIBR</name>
<keyword evidence="7 10" id="KW-0564">Palmitate</keyword>
<accession>A0A853R2E1</accession>
<comment type="function">
    <text evidence="9">Could be involved in resistance to puromycin, acriflavine and tetraphenylarsonium chloride.</text>
</comment>
<dbReference type="Pfam" id="PF02321">
    <property type="entry name" value="OEP"/>
    <property type="match status" value="2"/>
</dbReference>
<sequence>MHRRAHFTLGGRPIHLRVFSILNIVLLSACSAPSYLADPSQDLATHFQYAQALNELNAIDWPNDHWWQRYDDAQLNALVNEALRSSPNMQVAQARLKYAQGMAQQAGALNKPNVGMAASASETKVSYAYQAYMPPENWNDYGSVGLDFSYDFDFWGKNKALIESAQFDYAAAQAQQRAAALILSTSVVNHYIELARLYANQDTTTAALDIKHHTLDLLTKRYDNGLETQVAVNQARSTAALVEADLLSIQEAIALQKNAIAALLGNGPDRRLSLSRPALVFSNAIGIPSNLALGLLGHRADISIARWHAQAAANRIDYAKAQFYPDIKLSAFIGYQSFGLNSLFNSGNDAGNVGAAIYLPLFSGGRLEGQLTVAESHYEEAVALYNATLIQALQEVANAITSNQKLSARIAKMQEAVDAASVAYQTSRHRYSGGLSTYLDVLTAENALINSQQALVNLESRSFSLDVALIHALGGGYHSTPL</sequence>
<reference evidence="11 12" key="1">
    <citation type="journal article" date="2012" name="Science">
        <title>Ecological populations of bacteria act as socially cohesive units of antibiotic production and resistance.</title>
        <authorList>
            <person name="Cordero O.X."/>
            <person name="Wildschutte H."/>
            <person name="Kirkup B."/>
            <person name="Proehl S."/>
            <person name="Ngo L."/>
            <person name="Hussain F."/>
            <person name="Le Roux F."/>
            <person name="Mincer T."/>
            <person name="Polz M.F."/>
        </authorList>
    </citation>
    <scope>NUCLEOTIDE SEQUENCE [LARGE SCALE GENOMIC DNA]</scope>
    <source>
        <strain evidence="11 12">FS-238</strain>
    </source>
</reference>
<evidence type="ECO:0000313" key="12">
    <source>
        <dbReference type="Proteomes" id="UP000094808"/>
    </source>
</evidence>
<keyword evidence="4 10" id="KW-0812">Transmembrane</keyword>
<dbReference type="AlphaFoldDB" id="A0A853R2E1"/>
<evidence type="ECO:0000256" key="5">
    <source>
        <dbReference type="ARBA" id="ARBA00022729"/>
    </source>
</evidence>
<dbReference type="EMBL" id="AJYS02000094">
    <property type="protein sequence ID" value="OEE39179.1"/>
    <property type="molecule type" value="Genomic_DNA"/>
</dbReference>
<evidence type="ECO:0000256" key="9">
    <source>
        <dbReference type="ARBA" id="ARBA00037313"/>
    </source>
</evidence>
<keyword evidence="8 10" id="KW-0449">Lipoprotein</keyword>
<dbReference type="PANTHER" id="PTHR30203">
    <property type="entry name" value="OUTER MEMBRANE CATION EFFLUX PROTEIN"/>
    <property type="match status" value="1"/>
</dbReference>
<dbReference type="PROSITE" id="PS51257">
    <property type="entry name" value="PROKAR_LIPOPROTEIN"/>
    <property type="match status" value="1"/>
</dbReference>
<evidence type="ECO:0000256" key="2">
    <source>
        <dbReference type="ARBA" id="ARBA00007613"/>
    </source>
</evidence>
<evidence type="ECO:0000256" key="1">
    <source>
        <dbReference type="ARBA" id="ARBA00004370"/>
    </source>
</evidence>
<dbReference type="Gene3D" id="1.20.1600.10">
    <property type="entry name" value="Outer membrane efflux proteins (OEP)"/>
    <property type="match status" value="1"/>
</dbReference>
<evidence type="ECO:0000256" key="10">
    <source>
        <dbReference type="RuleBase" id="RU362097"/>
    </source>
</evidence>
<protein>
    <submittedName>
        <fullName evidence="11">Multidrug transporter</fullName>
    </submittedName>
</protein>